<comment type="caution">
    <text evidence="2">The sequence shown here is derived from an EMBL/GenBank/DDBJ whole genome shotgun (WGS) entry which is preliminary data.</text>
</comment>
<evidence type="ECO:0000256" key="1">
    <source>
        <dbReference type="SAM" id="MobiDB-lite"/>
    </source>
</evidence>
<gene>
    <name evidence="2" type="ORF">CEXT_406901</name>
</gene>
<accession>A0AAV4XUY4</accession>
<feature type="region of interest" description="Disordered" evidence="1">
    <location>
        <begin position="91"/>
        <end position="122"/>
    </location>
</feature>
<sequence length="122" mass="13808">MTFAKHKGTFTELEWNTNALPSQTNKGLFVNIGSKAAPRSVRPPRVRTPTPRRGDCPAHLLSEKHNRNSGPPRACQRQECLMRPTLRVTRRRWAKSGPSSCTSDIVFNEKQGDKTAHERDPF</sequence>
<evidence type="ECO:0000313" key="3">
    <source>
        <dbReference type="Proteomes" id="UP001054945"/>
    </source>
</evidence>
<dbReference type="EMBL" id="BPLR01000993">
    <property type="protein sequence ID" value="GIY98995.1"/>
    <property type="molecule type" value="Genomic_DNA"/>
</dbReference>
<evidence type="ECO:0000313" key="2">
    <source>
        <dbReference type="EMBL" id="GIY98995.1"/>
    </source>
</evidence>
<feature type="compositionally biased region" description="Basic and acidic residues" evidence="1">
    <location>
        <begin position="52"/>
        <end position="66"/>
    </location>
</feature>
<dbReference type="Proteomes" id="UP001054945">
    <property type="component" value="Unassembled WGS sequence"/>
</dbReference>
<name>A0AAV4XUY4_CAEEX</name>
<feature type="compositionally biased region" description="Basic and acidic residues" evidence="1">
    <location>
        <begin position="110"/>
        <end position="122"/>
    </location>
</feature>
<protein>
    <submittedName>
        <fullName evidence="2">Uncharacterized protein</fullName>
    </submittedName>
</protein>
<keyword evidence="3" id="KW-1185">Reference proteome</keyword>
<organism evidence="2 3">
    <name type="scientific">Caerostris extrusa</name>
    <name type="common">Bark spider</name>
    <name type="synonym">Caerostris bankana</name>
    <dbReference type="NCBI Taxonomy" id="172846"/>
    <lineage>
        <taxon>Eukaryota</taxon>
        <taxon>Metazoa</taxon>
        <taxon>Ecdysozoa</taxon>
        <taxon>Arthropoda</taxon>
        <taxon>Chelicerata</taxon>
        <taxon>Arachnida</taxon>
        <taxon>Araneae</taxon>
        <taxon>Araneomorphae</taxon>
        <taxon>Entelegynae</taxon>
        <taxon>Araneoidea</taxon>
        <taxon>Araneidae</taxon>
        <taxon>Caerostris</taxon>
    </lineage>
</organism>
<reference evidence="2 3" key="1">
    <citation type="submission" date="2021-06" db="EMBL/GenBank/DDBJ databases">
        <title>Caerostris extrusa draft genome.</title>
        <authorList>
            <person name="Kono N."/>
            <person name="Arakawa K."/>
        </authorList>
    </citation>
    <scope>NUCLEOTIDE SEQUENCE [LARGE SCALE GENOMIC DNA]</scope>
</reference>
<dbReference type="AlphaFoldDB" id="A0AAV4XUY4"/>
<feature type="region of interest" description="Disordered" evidence="1">
    <location>
        <begin position="34"/>
        <end position="74"/>
    </location>
</feature>
<proteinExistence type="predicted"/>